<evidence type="ECO:0000256" key="3">
    <source>
        <dbReference type="ARBA" id="ARBA00023125"/>
    </source>
</evidence>
<dbReference type="Proteomes" id="UP000249185">
    <property type="component" value="Unassembled WGS sequence"/>
</dbReference>
<comment type="similarity">
    <text evidence="1">Belongs to the 'phage' integrase family.</text>
</comment>
<proteinExistence type="inferred from homology"/>
<dbReference type="Pfam" id="PF00589">
    <property type="entry name" value="Phage_integrase"/>
    <property type="match status" value="1"/>
</dbReference>
<dbReference type="SUPFAM" id="SSF56349">
    <property type="entry name" value="DNA breaking-rejoining enzymes"/>
    <property type="match status" value="1"/>
</dbReference>
<dbReference type="AlphaFoldDB" id="A0A2W5Q4U5"/>
<dbReference type="CDD" id="cd00796">
    <property type="entry name" value="INT_Rci_Hp1_C"/>
    <property type="match status" value="1"/>
</dbReference>
<sequence>MPDFTIGRLRGGFCVSWTESGRRRRYQLQARSRKEAEAEALDVIRRETLPVGGLTVSKIWSAYRQDHDGRAIAETMRHEEKSVLGFFGAMRPDQVTTDHCREYTAQRRAAGRKDGTIWTELGHLRTALSWAQKRKMIASAPHIERPPKPAPKDRWLTTPEIRELIDGADAPHIRLFIILMLATAARPTAVLELTWDRVDMERGIINLRTDDTGPRKGRAIVPINAGALSELRVAQEASISDHVIEWGGEGVRSVKKGFAAAALRAGLKDVTPHCLRHTAAVHLAVSGVKMSRIAQYLGHSNSATTEAVYARFAPDHLREEADILDFVSVQEPKEHSVDSA</sequence>
<dbReference type="InterPro" id="IPR011010">
    <property type="entry name" value="DNA_brk_join_enz"/>
</dbReference>
<dbReference type="InterPro" id="IPR002104">
    <property type="entry name" value="Integrase_catalytic"/>
</dbReference>
<protein>
    <submittedName>
        <fullName evidence="6">Integrase</fullName>
    </submittedName>
</protein>
<evidence type="ECO:0000256" key="4">
    <source>
        <dbReference type="ARBA" id="ARBA00023172"/>
    </source>
</evidence>
<keyword evidence="4" id="KW-0233">DNA recombination</keyword>
<evidence type="ECO:0000259" key="5">
    <source>
        <dbReference type="PROSITE" id="PS51898"/>
    </source>
</evidence>
<dbReference type="PANTHER" id="PTHR30629">
    <property type="entry name" value="PROPHAGE INTEGRASE"/>
    <property type="match status" value="1"/>
</dbReference>
<evidence type="ECO:0000256" key="1">
    <source>
        <dbReference type="ARBA" id="ARBA00008857"/>
    </source>
</evidence>
<feature type="domain" description="Tyr recombinase" evidence="5">
    <location>
        <begin position="151"/>
        <end position="322"/>
    </location>
</feature>
<accession>A0A2W5Q4U5</accession>
<name>A0A2W5Q4U5_RHOSU</name>
<dbReference type="InterPro" id="IPR013762">
    <property type="entry name" value="Integrase-like_cat_sf"/>
</dbReference>
<dbReference type="GO" id="GO:0003677">
    <property type="term" value="F:DNA binding"/>
    <property type="evidence" value="ECO:0007669"/>
    <property type="project" value="UniProtKB-KW"/>
</dbReference>
<dbReference type="Gene3D" id="1.10.443.10">
    <property type="entry name" value="Intergrase catalytic core"/>
    <property type="match status" value="1"/>
</dbReference>
<dbReference type="Gene3D" id="1.10.150.130">
    <property type="match status" value="1"/>
</dbReference>
<keyword evidence="3" id="KW-0238">DNA-binding</keyword>
<dbReference type="InterPro" id="IPR010998">
    <property type="entry name" value="Integrase_recombinase_N"/>
</dbReference>
<evidence type="ECO:0000256" key="2">
    <source>
        <dbReference type="ARBA" id="ARBA00022908"/>
    </source>
</evidence>
<keyword evidence="2" id="KW-0229">DNA integration</keyword>
<gene>
    <name evidence="6" type="ORF">DI556_09690</name>
</gene>
<dbReference type="EMBL" id="QFPW01000006">
    <property type="protein sequence ID" value="PZQ49733.1"/>
    <property type="molecule type" value="Genomic_DNA"/>
</dbReference>
<dbReference type="GO" id="GO:0015074">
    <property type="term" value="P:DNA integration"/>
    <property type="evidence" value="ECO:0007669"/>
    <property type="project" value="UniProtKB-KW"/>
</dbReference>
<dbReference type="PROSITE" id="PS51898">
    <property type="entry name" value="TYR_RECOMBINASE"/>
    <property type="match status" value="1"/>
</dbReference>
<reference evidence="6 7" key="1">
    <citation type="submission" date="2017-08" db="EMBL/GenBank/DDBJ databases">
        <title>Infants hospitalized years apart are colonized by the same room-sourced microbial strains.</title>
        <authorList>
            <person name="Brooks B."/>
            <person name="Olm M.R."/>
            <person name="Firek B.A."/>
            <person name="Baker R."/>
            <person name="Thomas B.C."/>
            <person name="Morowitz M.J."/>
            <person name="Banfield J.F."/>
        </authorList>
    </citation>
    <scope>NUCLEOTIDE SEQUENCE [LARGE SCALE GENOMIC DNA]</scope>
    <source>
        <strain evidence="6">S2_005_002_R2_34</strain>
    </source>
</reference>
<evidence type="ECO:0000313" key="7">
    <source>
        <dbReference type="Proteomes" id="UP000249185"/>
    </source>
</evidence>
<dbReference type="GO" id="GO:0006310">
    <property type="term" value="P:DNA recombination"/>
    <property type="evidence" value="ECO:0007669"/>
    <property type="project" value="UniProtKB-KW"/>
</dbReference>
<dbReference type="PANTHER" id="PTHR30629:SF2">
    <property type="entry name" value="PROPHAGE INTEGRASE INTS-RELATED"/>
    <property type="match status" value="1"/>
</dbReference>
<comment type="caution">
    <text evidence="6">The sequence shown here is derived from an EMBL/GenBank/DDBJ whole genome shotgun (WGS) entry which is preliminary data.</text>
</comment>
<evidence type="ECO:0000313" key="6">
    <source>
        <dbReference type="EMBL" id="PZQ49733.1"/>
    </source>
</evidence>
<organism evidence="6 7">
    <name type="scientific">Rhodovulum sulfidophilum</name>
    <name type="common">Rhodobacter sulfidophilus</name>
    <dbReference type="NCBI Taxonomy" id="35806"/>
    <lineage>
        <taxon>Bacteria</taxon>
        <taxon>Pseudomonadati</taxon>
        <taxon>Pseudomonadota</taxon>
        <taxon>Alphaproteobacteria</taxon>
        <taxon>Rhodobacterales</taxon>
        <taxon>Paracoccaceae</taxon>
        <taxon>Rhodovulum</taxon>
    </lineage>
</organism>
<dbReference type="InterPro" id="IPR050808">
    <property type="entry name" value="Phage_Integrase"/>
</dbReference>